<dbReference type="Gene3D" id="1.20.120.1240">
    <property type="entry name" value="Dynamin, middle domain"/>
    <property type="match status" value="1"/>
</dbReference>
<dbReference type="GO" id="GO:0003924">
    <property type="term" value="F:GTPase activity"/>
    <property type="evidence" value="ECO:0007669"/>
    <property type="project" value="TreeGrafter"/>
</dbReference>
<dbReference type="PRINTS" id="PR00195">
    <property type="entry name" value="DYNAMIN"/>
</dbReference>
<dbReference type="GO" id="GO:0008017">
    <property type="term" value="F:microtubule binding"/>
    <property type="evidence" value="ECO:0007669"/>
    <property type="project" value="TreeGrafter"/>
</dbReference>
<dbReference type="InterPro" id="IPR027417">
    <property type="entry name" value="P-loop_NTPase"/>
</dbReference>
<evidence type="ECO:0000313" key="2">
    <source>
        <dbReference type="EMBL" id="KAI7727246.1"/>
    </source>
</evidence>
<gene>
    <name evidence="2" type="ORF">M8C21_033374</name>
</gene>
<comment type="caution">
    <text evidence="2">The sequence shown here is derived from an EMBL/GenBank/DDBJ whole genome shotgun (WGS) entry which is preliminary data.</text>
</comment>
<dbReference type="Pfam" id="PF01031">
    <property type="entry name" value="Dynamin_M"/>
    <property type="match status" value="1"/>
</dbReference>
<proteinExistence type="predicted"/>
<evidence type="ECO:0000259" key="1">
    <source>
        <dbReference type="Pfam" id="PF01031"/>
    </source>
</evidence>
<dbReference type="PANTHER" id="PTHR11566">
    <property type="entry name" value="DYNAMIN"/>
    <property type="match status" value="1"/>
</dbReference>
<evidence type="ECO:0000313" key="3">
    <source>
        <dbReference type="Proteomes" id="UP001206925"/>
    </source>
</evidence>
<accession>A0AAD5BPJ3</accession>
<dbReference type="GO" id="GO:0005737">
    <property type="term" value="C:cytoplasm"/>
    <property type="evidence" value="ECO:0007669"/>
    <property type="project" value="TreeGrafter"/>
</dbReference>
<dbReference type="PANTHER" id="PTHR11566:SF173">
    <property type="entry name" value="DYNAMIN-RELATED PROTEIN 4C"/>
    <property type="match status" value="1"/>
</dbReference>
<reference evidence="2" key="1">
    <citation type="submission" date="2022-06" db="EMBL/GenBank/DDBJ databases">
        <title>Uncovering the hologenomic basis of an extraordinary plant invasion.</title>
        <authorList>
            <person name="Bieker V.C."/>
            <person name="Martin M.D."/>
            <person name="Gilbert T."/>
            <person name="Hodgins K."/>
            <person name="Battlay P."/>
            <person name="Petersen B."/>
            <person name="Wilson J."/>
        </authorList>
    </citation>
    <scope>NUCLEOTIDE SEQUENCE</scope>
    <source>
        <strain evidence="2">AA19_3_7</strain>
        <tissue evidence="2">Leaf</tissue>
    </source>
</reference>
<dbReference type="EMBL" id="JAMZMK010011407">
    <property type="protein sequence ID" value="KAI7727246.1"/>
    <property type="molecule type" value="Genomic_DNA"/>
</dbReference>
<dbReference type="AlphaFoldDB" id="A0AAD5BPJ3"/>
<feature type="non-terminal residue" evidence="2">
    <location>
        <position position="667"/>
    </location>
</feature>
<feature type="domain" description="Dynamin stalk" evidence="1">
    <location>
        <begin position="293"/>
        <end position="532"/>
    </location>
</feature>
<dbReference type="InterPro" id="IPR022812">
    <property type="entry name" value="Dynamin"/>
</dbReference>
<organism evidence="2 3">
    <name type="scientific">Ambrosia artemisiifolia</name>
    <name type="common">Common ragweed</name>
    <dbReference type="NCBI Taxonomy" id="4212"/>
    <lineage>
        <taxon>Eukaryota</taxon>
        <taxon>Viridiplantae</taxon>
        <taxon>Streptophyta</taxon>
        <taxon>Embryophyta</taxon>
        <taxon>Tracheophyta</taxon>
        <taxon>Spermatophyta</taxon>
        <taxon>Magnoliopsida</taxon>
        <taxon>eudicotyledons</taxon>
        <taxon>Gunneridae</taxon>
        <taxon>Pentapetalae</taxon>
        <taxon>asterids</taxon>
        <taxon>campanulids</taxon>
        <taxon>Asterales</taxon>
        <taxon>Asteraceae</taxon>
        <taxon>Asteroideae</taxon>
        <taxon>Heliantheae alliance</taxon>
        <taxon>Heliantheae</taxon>
        <taxon>Ambrosia</taxon>
    </lineage>
</organism>
<keyword evidence="3" id="KW-1185">Reference proteome</keyword>
<name>A0AAD5BPJ3_AMBAR</name>
<dbReference type="Proteomes" id="UP001206925">
    <property type="component" value="Unassembled WGS sequence"/>
</dbReference>
<sequence>YSVSKQKKKTVFFLSQLDFFVCDQNPNSLFTGIMAEPIIPPLIQEFLNRFKEPFDMLTTLKELNVIPETPFFSTFLKPKIIVLGEECAGTTFISNMIGLSVPSGFLFPIVLKFENDSSRQMCYQILYEGRYSDKIQVHDENDLAEQLCIMDGYVPDEDKSLLEVTVTITQPEGYDFTVIILPEIEATNKGSVQISLYEGYITHYNTNDCMFMNVLGCSFDVTRSLSRKILKDADFFGRRTITVLTKLPLLSERLISKFTCNDIESTTQFGFFFAEYDEITVRDENDSKKVSDLLSHIDEEFVGVNAISKNIMLVIMCIMFHHSSPIVTRVESDLEVSKVQLKRLERTYDTIGDTKAEIMSIVNSASVSLSKLLIAQEYEEYHDDLEMHGAAHIASIFNQLKTDLQRLKINSRKPFLMVEIDILEKREWNYPVNIFSSSIAKVLLEEQFSFAYKTISNFLTMLINYFEQIVVRVLIDKAKENVHLRQSLKMVGREIAKVLGRSFKEKMQELINLEKKCIYTCNGEFYIKVEELKKVKLEVPKDKMFMDIDGLGRGIRVDHLRGFTSQQIKKALDIKRIMVVYFEIVVNRLVDHLVLNLHVIINDFWAVGVKAVMKKFITGERILPDVEPTMKRRRRNLECRIGCLHKAMKDIENWQVEFEFLMKSEQL</sequence>
<dbReference type="GO" id="GO:0016020">
    <property type="term" value="C:membrane"/>
    <property type="evidence" value="ECO:0007669"/>
    <property type="project" value="TreeGrafter"/>
</dbReference>
<dbReference type="InterPro" id="IPR000375">
    <property type="entry name" value="Dynamin_stalk"/>
</dbReference>
<protein>
    <recommendedName>
        <fullName evidence="1">Dynamin stalk domain-containing protein</fullName>
    </recommendedName>
</protein>
<dbReference type="GO" id="GO:0005874">
    <property type="term" value="C:microtubule"/>
    <property type="evidence" value="ECO:0007669"/>
    <property type="project" value="TreeGrafter"/>
</dbReference>
<dbReference type="Gene3D" id="3.40.50.300">
    <property type="entry name" value="P-loop containing nucleotide triphosphate hydrolases"/>
    <property type="match status" value="1"/>
</dbReference>